<feature type="non-terminal residue" evidence="1">
    <location>
        <position position="252"/>
    </location>
</feature>
<sequence>VASPAQENGFPAAIVQVQESSALKVLALCMSSRKEPDTTRAVQVSSWRHTTELEYLGPRHPAFAEWEKDSIIRYLVDTAISIPPNRSDSLLVVCNKEGTTTTVPGGYRVPLLWLLRVQWESLRLLLTTARPLWHLVKYDLLHIARLVTEFLEKARSELCMKRQWRDPTFDRTLTRFSNGWMGCADEFVWDFFQEFGDEEYKRDVLTRLWVNKVLKGIRGFTLTEVELLEGMSAQQFMAGLVFRDTDQTSEWR</sequence>
<evidence type="ECO:0000313" key="2">
    <source>
        <dbReference type="Proteomes" id="UP001362999"/>
    </source>
</evidence>
<dbReference type="EMBL" id="JAWWNJ010000072">
    <property type="protein sequence ID" value="KAK7007152.1"/>
    <property type="molecule type" value="Genomic_DNA"/>
</dbReference>
<feature type="non-terminal residue" evidence="1">
    <location>
        <position position="1"/>
    </location>
</feature>
<name>A0AAW0AE34_9AGAR</name>
<keyword evidence="2" id="KW-1185">Reference proteome</keyword>
<accession>A0AAW0AE34</accession>
<dbReference type="Proteomes" id="UP001362999">
    <property type="component" value="Unassembled WGS sequence"/>
</dbReference>
<protein>
    <submittedName>
        <fullName evidence="1">Uncharacterized protein</fullName>
    </submittedName>
</protein>
<gene>
    <name evidence="1" type="ORF">R3P38DRAFT_2361085</name>
</gene>
<organism evidence="1 2">
    <name type="scientific">Favolaschia claudopus</name>
    <dbReference type="NCBI Taxonomy" id="2862362"/>
    <lineage>
        <taxon>Eukaryota</taxon>
        <taxon>Fungi</taxon>
        <taxon>Dikarya</taxon>
        <taxon>Basidiomycota</taxon>
        <taxon>Agaricomycotina</taxon>
        <taxon>Agaricomycetes</taxon>
        <taxon>Agaricomycetidae</taxon>
        <taxon>Agaricales</taxon>
        <taxon>Marasmiineae</taxon>
        <taxon>Mycenaceae</taxon>
        <taxon>Favolaschia</taxon>
    </lineage>
</organism>
<proteinExistence type="predicted"/>
<reference evidence="1 2" key="1">
    <citation type="journal article" date="2024" name="J Genomics">
        <title>Draft genome sequencing and assembly of Favolaschia claudopus CIRM-BRFM 2984 isolated from oak limbs.</title>
        <authorList>
            <person name="Navarro D."/>
            <person name="Drula E."/>
            <person name="Chaduli D."/>
            <person name="Cazenave R."/>
            <person name="Ahrendt S."/>
            <person name="Wang J."/>
            <person name="Lipzen A."/>
            <person name="Daum C."/>
            <person name="Barry K."/>
            <person name="Grigoriev I.V."/>
            <person name="Favel A."/>
            <person name="Rosso M.N."/>
            <person name="Martin F."/>
        </authorList>
    </citation>
    <scope>NUCLEOTIDE SEQUENCE [LARGE SCALE GENOMIC DNA]</scope>
    <source>
        <strain evidence="1 2">CIRM-BRFM 2984</strain>
    </source>
</reference>
<comment type="caution">
    <text evidence="1">The sequence shown here is derived from an EMBL/GenBank/DDBJ whole genome shotgun (WGS) entry which is preliminary data.</text>
</comment>
<evidence type="ECO:0000313" key="1">
    <source>
        <dbReference type="EMBL" id="KAK7007152.1"/>
    </source>
</evidence>
<dbReference type="AlphaFoldDB" id="A0AAW0AE34"/>